<evidence type="ECO:0000256" key="1">
    <source>
        <dbReference type="ARBA" id="ARBA00001353"/>
    </source>
</evidence>
<dbReference type="SUPFAM" id="SSF55620">
    <property type="entry name" value="Tetrahydrobiopterin biosynthesis enzymes-like"/>
    <property type="match status" value="1"/>
</dbReference>
<dbReference type="GO" id="GO:0046656">
    <property type="term" value="P:folic acid biosynthetic process"/>
    <property type="evidence" value="ECO:0007669"/>
    <property type="project" value="UniProtKB-KW"/>
</dbReference>
<accession>A0A5J4RFD5</accession>
<proteinExistence type="inferred from homology"/>
<comment type="similarity">
    <text evidence="3">Belongs to the DHNA family.</text>
</comment>
<reference evidence="9" key="1">
    <citation type="submission" date="2019-03" db="EMBL/GenBank/DDBJ databases">
        <title>Single cell metagenomics reveals metabolic interactions within the superorganism composed of flagellate Streblomastix strix and complex community of Bacteroidetes bacteria on its surface.</title>
        <authorList>
            <person name="Treitli S.C."/>
            <person name="Kolisko M."/>
            <person name="Husnik F."/>
            <person name="Keeling P."/>
            <person name="Hampl V."/>
        </authorList>
    </citation>
    <scope>NUCLEOTIDE SEQUENCE</scope>
    <source>
        <strain evidence="9">STM</strain>
    </source>
</reference>
<dbReference type="EC" id="4.1.2.25" evidence="4"/>
<dbReference type="PANTHER" id="PTHR42844">
    <property type="entry name" value="DIHYDRONEOPTERIN ALDOLASE 1-RELATED"/>
    <property type="match status" value="1"/>
</dbReference>
<feature type="domain" description="Dihydroneopterin aldolase/epimerase" evidence="8">
    <location>
        <begin position="7"/>
        <end position="119"/>
    </location>
</feature>
<sequence length="124" mass="14153">MITSSHIFLENLIFHAHHGILPQESKIGNTYILNLRLKTNITPAIETDELIHTVNYADVYHVLKEEMTIPSKLLEHVGGRIVRRLFHDFPAIEEIDFKLAKQNPPIGADIHSCGVELHGKRNEE</sequence>
<evidence type="ECO:0000256" key="7">
    <source>
        <dbReference type="ARBA" id="ARBA00032903"/>
    </source>
</evidence>
<evidence type="ECO:0000256" key="5">
    <source>
        <dbReference type="ARBA" id="ARBA00022909"/>
    </source>
</evidence>
<evidence type="ECO:0000256" key="3">
    <source>
        <dbReference type="ARBA" id="ARBA00005708"/>
    </source>
</evidence>
<evidence type="ECO:0000313" key="9">
    <source>
        <dbReference type="EMBL" id="KAA6332836.1"/>
    </source>
</evidence>
<comment type="pathway">
    <text evidence="2">Cofactor biosynthesis; tetrahydrofolate biosynthesis; 2-amino-4-hydroxy-6-hydroxymethyl-7,8-dihydropteridine diphosphate from 7,8-dihydroneopterin triphosphate: step 3/4.</text>
</comment>
<dbReference type="EMBL" id="SNRY01001189">
    <property type="protein sequence ID" value="KAA6332836.1"/>
    <property type="molecule type" value="Genomic_DNA"/>
</dbReference>
<dbReference type="NCBIfam" id="TIGR00525">
    <property type="entry name" value="folB"/>
    <property type="match status" value="1"/>
</dbReference>
<dbReference type="AlphaFoldDB" id="A0A5J4RFD5"/>
<dbReference type="NCBIfam" id="TIGR00526">
    <property type="entry name" value="folB_dom"/>
    <property type="match status" value="1"/>
</dbReference>
<organism evidence="9">
    <name type="scientific">termite gut metagenome</name>
    <dbReference type="NCBI Taxonomy" id="433724"/>
    <lineage>
        <taxon>unclassified sequences</taxon>
        <taxon>metagenomes</taxon>
        <taxon>organismal metagenomes</taxon>
    </lineage>
</organism>
<protein>
    <recommendedName>
        <fullName evidence="4">dihydroneopterin aldolase</fullName>
        <ecNumber evidence="4">4.1.2.25</ecNumber>
    </recommendedName>
    <alternativeName>
        <fullName evidence="7">7,8-dihydroneopterin aldolase</fullName>
    </alternativeName>
</protein>
<evidence type="ECO:0000256" key="2">
    <source>
        <dbReference type="ARBA" id="ARBA00005013"/>
    </source>
</evidence>
<dbReference type="PANTHER" id="PTHR42844:SF1">
    <property type="entry name" value="DIHYDRONEOPTERIN ALDOLASE 1-RELATED"/>
    <property type="match status" value="1"/>
</dbReference>
<comment type="caution">
    <text evidence="9">The sequence shown here is derived from an EMBL/GenBank/DDBJ whole genome shotgun (WGS) entry which is preliminary data.</text>
</comment>
<dbReference type="InterPro" id="IPR006157">
    <property type="entry name" value="FolB_dom"/>
</dbReference>
<gene>
    <name evidence="9" type="ORF">EZS27_018695</name>
</gene>
<dbReference type="Pfam" id="PF02152">
    <property type="entry name" value="FolB"/>
    <property type="match status" value="1"/>
</dbReference>
<dbReference type="GO" id="GO:0005737">
    <property type="term" value="C:cytoplasm"/>
    <property type="evidence" value="ECO:0007669"/>
    <property type="project" value="TreeGrafter"/>
</dbReference>
<comment type="catalytic activity">
    <reaction evidence="1">
        <text>7,8-dihydroneopterin = 6-hydroxymethyl-7,8-dihydropterin + glycolaldehyde</text>
        <dbReference type="Rhea" id="RHEA:10540"/>
        <dbReference type="ChEBI" id="CHEBI:17001"/>
        <dbReference type="ChEBI" id="CHEBI:17071"/>
        <dbReference type="ChEBI" id="CHEBI:44841"/>
        <dbReference type="EC" id="4.1.2.25"/>
    </reaction>
</comment>
<evidence type="ECO:0000256" key="4">
    <source>
        <dbReference type="ARBA" id="ARBA00013043"/>
    </source>
</evidence>
<dbReference type="InterPro" id="IPR006156">
    <property type="entry name" value="Dihydroneopterin_aldolase"/>
</dbReference>
<keyword evidence="6 9" id="KW-0456">Lyase</keyword>
<name>A0A5J4RFD5_9ZZZZ</name>
<evidence type="ECO:0000259" key="8">
    <source>
        <dbReference type="SMART" id="SM00905"/>
    </source>
</evidence>
<dbReference type="GO" id="GO:0004150">
    <property type="term" value="F:dihydroneopterin aldolase activity"/>
    <property type="evidence" value="ECO:0007669"/>
    <property type="project" value="UniProtKB-EC"/>
</dbReference>
<evidence type="ECO:0000256" key="6">
    <source>
        <dbReference type="ARBA" id="ARBA00023239"/>
    </source>
</evidence>
<dbReference type="SMART" id="SM00905">
    <property type="entry name" value="FolB"/>
    <property type="match status" value="1"/>
</dbReference>
<dbReference type="Gene3D" id="3.30.1130.10">
    <property type="match status" value="1"/>
</dbReference>
<dbReference type="InterPro" id="IPR043133">
    <property type="entry name" value="GTP-CH-I_C/QueF"/>
</dbReference>
<keyword evidence="5" id="KW-0289">Folate biosynthesis</keyword>